<evidence type="ECO:0000256" key="2">
    <source>
        <dbReference type="ARBA" id="ARBA00005811"/>
    </source>
</evidence>
<evidence type="ECO:0000256" key="7">
    <source>
        <dbReference type="RuleBase" id="RU003879"/>
    </source>
</evidence>
<dbReference type="PANTHER" id="PTHR30558">
    <property type="entry name" value="EXBD MEMBRANE COMPONENT OF PMF-DRIVEN MACROMOLECULE IMPORT SYSTEM"/>
    <property type="match status" value="1"/>
</dbReference>
<dbReference type="InterPro" id="IPR003400">
    <property type="entry name" value="ExbD"/>
</dbReference>
<proteinExistence type="inferred from homology"/>
<comment type="similarity">
    <text evidence="2 7">Belongs to the ExbD/TolR family.</text>
</comment>
<dbReference type="Pfam" id="PF02472">
    <property type="entry name" value="ExbD"/>
    <property type="match status" value="1"/>
</dbReference>
<keyword evidence="10" id="KW-1185">Reference proteome</keyword>
<keyword evidence="7" id="KW-0653">Protein transport</keyword>
<feature type="transmembrane region" description="Helical" evidence="8">
    <location>
        <begin position="12"/>
        <end position="31"/>
    </location>
</feature>
<comment type="caution">
    <text evidence="9">The sequence shown here is derived from an EMBL/GenBank/DDBJ whole genome shotgun (WGS) entry which is preliminary data.</text>
</comment>
<evidence type="ECO:0000313" key="9">
    <source>
        <dbReference type="EMBL" id="MDQ8209251.1"/>
    </source>
</evidence>
<dbReference type="Proteomes" id="UP001225316">
    <property type="component" value="Unassembled WGS sequence"/>
</dbReference>
<dbReference type="PANTHER" id="PTHR30558:SF3">
    <property type="entry name" value="BIOPOLYMER TRANSPORT PROTEIN EXBD-RELATED"/>
    <property type="match status" value="1"/>
</dbReference>
<gene>
    <name evidence="9" type="ORF">QEH52_17120</name>
</gene>
<keyword evidence="7" id="KW-0813">Transport</keyword>
<evidence type="ECO:0000256" key="8">
    <source>
        <dbReference type="SAM" id="Phobius"/>
    </source>
</evidence>
<sequence>MRLDLDDGDDITVDMGPLIDCVFLLLIFFLVSTTMKKPEQEIPVELPDPAISAVASPAQQVQNLVVDVEGNFYWGATPIGQQEVHKQLRQWAETDPGAHLRIRVDRNTPARYLVQLVDLCTYEGLTNYAIHTRDGDVQ</sequence>
<evidence type="ECO:0000256" key="4">
    <source>
        <dbReference type="ARBA" id="ARBA00022692"/>
    </source>
</evidence>
<evidence type="ECO:0000313" key="10">
    <source>
        <dbReference type="Proteomes" id="UP001225316"/>
    </source>
</evidence>
<dbReference type="EMBL" id="JARXHW010000058">
    <property type="protein sequence ID" value="MDQ8209251.1"/>
    <property type="molecule type" value="Genomic_DNA"/>
</dbReference>
<protein>
    <submittedName>
        <fullName evidence="9">Biopolymer transporter ExbD</fullName>
    </submittedName>
</protein>
<evidence type="ECO:0000256" key="5">
    <source>
        <dbReference type="ARBA" id="ARBA00022989"/>
    </source>
</evidence>
<keyword evidence="3" id="KW-1003">Cell membrane</keyword>
<evidence type="ECO:0000256" key="1">
    <source>
        <dbReference type="ARBA" id="ARBA00004162"/>
    </source>
</evidence>
<organism evidence="9 10">
    <name type="scientific">Thalassobacterium maritimum</name>
    <dbReference type="NCBI Taxonomy" id="3041265"/>
    <lineage>
        <taxon>Bacteria</taxon>
        <taxon>Pseudomonadati</taxon>
        <taxon>Verrucomicrobiota</taxon>
        <taxon>Opitutia</taxon>
        <taxon>Puniceicoccales</taxon>
        <taxon>Coraliomargaritaceae</taxon>
        <taxon>Thalassobacterium</taxon>
    </lineage>
</organism>
<dbReference type="RefSeq" id="WP_308952127.1">
    <property type="nucleotide sequence ID" value="NZ_JARXHW010000058.1"/>
</dbReference>
<evidence type="ECO:0000256" key="6">
    <source>
        <dbReference type="ARBA" id="ARBA00023136"/>
    </source>
</evidence>
<name>A0ABU1AYL5_9BACT</name>
<dbReference type="Gene3D" id="3.30.420.270">
    <property type="match status" value="1"/>
</dbReference>
<reference evidence="9 10" key="1">
    <citation type="submission" date="2023-04" db="EMBL/GenBank/DDBJ databases">
        <title>A novel bacteria isolated from coastal sediment.</title>
        <authorList>
            <person name="Liu X.-J."/>
            <person name="Du Z.-J."/>
        </authorList>
    </citation>
    <scope>NUCLEOTIDE SEQUENCE [LARGE SCALE GENOMIC DNA]</scope>
    <source>
        <strain evidence="9 10">SDUM461003</strain>
    </source>
</reference>
<accession>A0ABU1AYL5</accession>
<keyword evidence="4 7" id="KW-0812">Transmembrane</keyword>
<evidence type="ECO:0000256" key="3">
    <source>
        <dbReference type="ARBA" id="ARBA00022475"/>
    </source>
</evidence>
<keyword evidence="6 8" id="KW-0472">Membrane</keyword>
<keyword evidence="5 8" id="KW-1133">Transmembrane helix</keyword>
<comment type="subcellular location">
    <subcellularLocation>
        <location evidence="1">Cell membrane</location>
        <topology evidence="1">Single-pass membrane protein</topology>
    </subcellularLocation>
    <subcellularLocation>
        <location evidence="7">Cell membrane</location>
        <topology evidence="7">Single-pass type II membrane protein</topology>
    </subcellularLocation>
</comment>